<protein>
    <submittedName>
        <fullName evidence="1">Uncharacterized protein</fullName>
    </submittedName>
</protein>
<dbReference type="Proteomes" id="UP001239111">
    <property type="component" value="Chromosome 3"/>
</dbReference>
<evidence type="ECO:0000313" key="1">
    <source>
        <dbReference type="EMBL" id="KAJ8669278.1"/>
    </source>
</evidence>
<sequence>MEIVQYQEKEKGREDTIKELIWRLEETEKRTRRNNIIIHGKIWQRESIRNQIQVWIKEKLELDVSITRCWIIKGQEKAHRDLTFKGRNLRRKLKEKATELSEKGKRTLGRDDTINIEGTHWKRSERDQNIVQTSKIWKGKGQTQYKQ</sequence>
<organism evidence="1 2">
    <name type="scientific">Eretmocerus hayati</name>
    <dbReference type="NCBI Taxonomy" id="131215"/>
    <lineage>
        <taxon>Eukaryota</taxon>
        <taxon>Metazoa</taxon>
        <taxon>Ecdysozoa</taxon>
        <taxon>Arthropoda</taxon>
        <taxon>Hexapoda</taxon>
        <taxon>Insecta</taxon>
        <taxon>Pterygota</taxon>
        <taxon>Neoptera</taxon>
        <taxon>Endopterygota</taxon>
        <taxon>Hymenoptera</taxon>
        <taxon>Apocrita</taxon>
        <taxon>Proctotrupomorpha</taxon>
        <taxon>Chalcidoidea</taxon>
        <taxon>Aphelinidae</taxon>
        <taxon>Aphelininae</taxon>
        <taxon>Eretmocerus</taxon>
    </lineage>
</organism>
<keyword evidence="2" id="KW-1185">Reference proteome</keyword>
<proteinExistence type="predicted"/>
<dbReference type="EMBL" id="CM056743">
    <property type="protein sequence ID" value="KAJ8669278.1"/>
    <property type="molecule type" value="Genomic_DNA"/>
</dbReference>
<accession>A0ACC2NDQ7</accession>
<comment type="caution">
    <text evidence="1">The sequence shown here is derived from an EMBL/GenBank/DDBJ whole genome shotgun (WGS) entry which is preliminary data.</text>
</comment>
<evidence type="ECO:0000313" key="2">
    <source>
        <dbReference type="Proteomes" id="UP001239111"/>
    </source>
</evidence>
<name>A0ACC2NDQ7_9HYME</name>
<reference evidence="1" key="1">
    <citation type="submission" date="2023-04" db="EMBL/GenBank/DDBJ databases">
        <title>A chromosome-level genome assembly of the parasitoid wasp Eretmocerus hayati.</title>
        <authorList>
            <person name="Zhong Y."/>
            <person name="Liu S."/>
            <person name="Liu Y."/>
        </authorList>
    </citation>
    <scope>NUCLEOTIDE SEQUENCE</scope>
    <source>
        <strain evidence="1">ZJU_SS_LIU_2023</strain>
    </source>
</reference>
<gene>
    <name evidence="1" type="ORF">QAD02_000537</name>
</gene>